<feature type="domain" description="Mannitol dehydrogenase N-terminal" evidence="2">
    <location>
        <begin position="28"/>
        <end position="275"/>
    </location>
</feature>
<evidence type="ECO:0000256" key="1">
    <source>
        <dbReference type="ARBA" id="ARBA00023002"/>
    </source>
</evidence>
<dbReference type="PANTHER" id="PTHR43362">
    <property type="entry name" value="MANNITOL DEHYDROGENASE DSF1-RELATED"/>
    <property type="match status" value="1"/>
</dbReference>
<protein>
    <submittedName>
        <fullName evidence="4">Mannitol dehydrogenase family protein</fullName>
    </submittedName>
</protein>
<dbReference type="Pfam" id="PF08125">
    <property type="entry name" value="Mannitol_dh_C"/>
    <property type="match status" value="1"/>
</dbReference>
<evidence type="ECO:0000313" key="4">
    <source>
        <dbReference type="EMBL" id="MBJ3776281.1"/>
    </source>
</evidence>
<organism evidence="4 5">
    <name type="scientific">Acuticoccus mangrovi</name>
    <dbReference type="NCBI Taxonomy" id="2796142"/>
    <lineage>
        <taxon>Bacteria</taxon>
        <taxon>Pseudomonadati</taxon>
        <taxon>Pseudomonadota</taxon>
        <taxon>Alphaproteobacteria</taxon>
        <taxon>Hyphomicrobiales</taxon>
        <taxon>Amorphaceae</taxon>
        <taxon>Acuticoccus</taxon>
    </lineage>
</organism>
<evidence type="ECO:0000313" key="5">
    <source>
        <dbReference type="Proteomes" id="UP000609531"/>
    </source>
</evidence>
<dbReference type="InterPro" id="IPR036291">
    <property type="entry name" value="NAD(P)-bd_dom_sf"/>
</dbReference>
<dbReference type="Gene3D" id="3.40.50.720">
    <property type="entry name" value="NAD(P)-binding Rossmann-like Domain"/>
    <property type="match status" value="1"/>
</dbReference>
<reference evidence="4" key="1">
    <citation type="submission" date="2020-12" db="EMBL/GenBank/DDBJ databases">
        <title>Bacterial taxonomy.</title>
        <authorList>
            <person name="Pan X."/>
        </authorList>
    </citation>
    <scope>NUCLEOTIDE SEQUENCE</scope>
    <source>
        <strain evidence="4">B2012</strain>
    </source>
</reference>
<dbReference type="InterPro" id="IPR000669">
    <property type="entry name" value="Mannitol_DH"/>
</dbReference>
<sequence length="466" mass="49210">MTGRLDEDTRLPPTVRAPAYDRRRVNCGVVHIGVGAFHRAHQAVYTDDAIAAEGGDWRILGVSLRRPDAAAALNPQSGLYSLIERGADVPVRVIGSLGRVLGPLATHRGAIMAALTDPATRVVTITVSEKGYGRDAVTGGLDDTDPAVMGDLMRRRSGVIEEPQSLPGLIGAALLLRHEEGVAPFTTLSCDNLPENGAVLHRLVTEIVPRGVRSMIADAAFPSSMVDRITPAATAATRADAAAALGVEDAAAIETEPFSQWVIEDRFPAGRPAWEAGGALFVSDVVPYERMKLRMLNGAHSLIAYIGTTEGLPLVRDVLAVPQYEEAVRAHFAAARATLAPVPGVDLDAYADALVTRFKNPAIAHRTAQIAMDGTEKLGPRIFEPALVALAGRTPIDAFARVAGLWMTHAARASAAGTLDDPRAGEIAAALRGADPLSGLAKAAAMPMELRKAPEFWDRVVASAQL</sequence>
<evidence type="ECO:0000259" key="2">
    <source>
        <dbReference type="Pfam" id="PF01232"/>
    </source>
</evidence>
<keyword evidence="1" id="KW-0560">Oxidoreductase</keyword>
<dbReference type="EMBL" id="JAEKJA010000007">
    <property type="protein sequence ID" value="MBJ3776281.1"/>
    <property type="molecule type" value="Genomic_DNA"/>
</dbReference>
<dbReference type="SUPFAM" id="SSF48179">
    <property type="entry name" value="6-phosphogluconate dehydrogenase C-terminal domain-like"/>
    <property type="match status" value="1"/>
</dbReference>
<dbReference type="Proteomes" id="UP000609531">
    <property type="component" value="Unassembled WGS sequence"/>
</dbReference>
<dbReference type="InterPro" id="IPR013328">
    <property type="entry name" value="6PGD_dom2"/>
</dbReference>
<evidence type="ECO:0000259" key="3">
    <source>
        <dbReference type="Pfam" id="PF08125"/>
    </source>
</evidence>
<dbReference type="SUPFAM" id="SSF51735">
    <property type="entry name" value="NAD(P)-binding Rossmann-fold domains"/>
    <property type="match status" value="1"/>
</dbReference>
<proteinExistence type="predicted"/>
<keyword evidence="5" id="KW-1185">Reference proteome</keyword>
<dbReference type="Pfam" id="PF01232">
    <property type="entry name" value="Mannitol_dh"/>
    <property type="match status" value="1"/>
</dbReference>
<dbReference type="GO" id="GO:0016616">
    <property type="term" value="F:oxidoreductase activity, acting on the CH-OH group of donors, NAD or NADP as acceptor"/>
    <property type="evidence" value="ECO:0007669"/>
    <property type="project" value="TreeGrafter"/>
</dbReference>
<dbReference type="InterPro" id="IPR013118">
    <property type="entry name" value="Mannitol_DH_C"/>
</dbReference>
<dbReference type="PANTHER" id="PTHR43362:SF1">
    <property type="entry name" value="MANNITOL DEHYDROGENASE 2-RELATED"/>
    <property type="match status" value="1"/>
</dbReference>
<dbReference type="Gene3D" id="1.10.1040.10">
    <property type="entry name" value="N-(1-d-carboxylethyl)-l-norvaline Dehydrogenase, domain 2"/>
    <property type="match status" value="1"/>
</dbReference>
<feature type="domain" description="Mannitol dehydrogenase C-terminal" evidence="3">
    <location>
        <begin position="284"/>
        <end position="461"/>
    </location>
</feature>
<gene>
    <name evidence="4" type="ORF">JCR33_11310</name>
</gene>
<dbReference type="PRINTS" id="PR00084">
    <property type="entry name" value="MTLDHDRGNASE"/>
</dbReference>
<comment type="caution">
    <text evidence="4">The sequence shown here is derived from an EMBL/GenBank/DDBJ whole genome shotgun (WGS) entry which is preliminary data.</text>
</comment>
<name>A0A934IJS0_9HYPH</name>
<accession>A0A934IJS0</accession>
<dbReference type="AlphaFoldDB" id="A0A934IJS0"/>
<dbReference type="InterPro" id="IPR050988">
    <property type="entry name" value="Mannitol_DH/Oxidoreductase"/>
</dbReference>
<dbReference type="InterPro" id="IPR008927">
    <property type="entry name" value="6-PGluconate_DH-like_C_sf"/>
</dbReference>
<dbReference type="RefSeq" id="WP_198882152.1">
    <property type="nucleotide sequence ID" value="NZ_JAEKJA010000007.1"/>
</dbReference>
<dbReference type="InterPro" id="IPR013131">
    <property type="entry name" value="Mannitol_DH_N"/>
</dbReference>